<name>A0AAW6B3U3_9BACL</name>
<proteinExistence type="predicted"/>
<organism evidence="3 4">
    <name type="scientific">Gemella haemolysans</name>
    <dbReference type="NCBI Taxonomy" id="1379"/>
    <lineage>
        <taxon>Bacteria</taxon>
        <taxon>Bacillati</taxon>
        <taxon>Bacillota</taxon>
        <taxon>Bacilli</taxon>
        <taxon>Bacillales</taxon>
        <taxon>Gemellaceae</taxon>
        <taxon>Gemella</taxon>
    </lineage>
</organism>
<reference evidence="3" key="1">
    <citation type="submission" date="2023-08" db="EMBL/GenBank/DDBJ databases">
        <title>Dental plaque isolates bound by oral lectin ZG16B.</title>
        <authorList>
            <person name="Ghosh S."/>
        </authorList>
    </citation>
    <scope>NUCLEOTIDE SEQUENCE</scope>
    <source>
        <strain evidence="3">DP3_5B</strain>
    </source>
</reference>
<evidence type="ECO:0000259" key="2">
    <source>
        <dbReference type="Pfam" id="PF12146"/>
    </source>
</evidence>
<dbReference type="InterPro" id="IPR029058">
    <property type="entry name" value="AB_hydrolase_fold"/>
</dbReference>
<dbReference type="Pfam" id="PF12146">
    <property type="entry name" value="Hydrolase_4"/>
    <property type="match status" value="1"/>
</dbReference>
<dbReference type="SUPFAM" id="SSF53474">
    <property type="entry name" value="alpha/beta-Hydrolases"/>
    <property type="match status" value="1"/>
</dbReference>
<dbReference type="PANTHER" id="PTHR22946:SF9">
    <property type="entry name" value="POLYKETIDE TRANSFERASE AF380"/>
    <property type="match status" value="1"/>
</dbReference>
<dbReference type="InterPro" id="IPR022742">
    <property type="entry name" value="Hydrolase_4"/>
</dbReference>
<evidence type="ECO:0000313" key="3">
    <source>
        <dbReference type="EMBL" id="MDB6186203.1"/>
    </source>
</evidence>
<keyword evidence="1 3" id="KW-0378">Hydrolase</keyword>
<dbReference type="GO" id="GO:0052689">
    <property type="term" value="F:carboxylic ester hydrolase activity"/>
    <property type="evidence" value="ECO:0007669"/>
    <property type="project" value="UniProtKB-ARBA"/>
</dbReference>
<dbReference type="RefSeq" id="WP_271987426.1">
    <property type="nucleotide sequence ID" value="NZ_JAQMFS010000064.1"/>
</dbReference>
<dbReference type="PANTHER" id="PTHR22946">
    <property type="entry name" value="DIENELACTONE HYDROLASE DOMAIN-CONTAINING PROTEIN-RELATED"/>
    <property type="match status" value="1"/>
</dbReference>
<dbReference type="Gene3D" id="3.40.50.1820">
    <property type="entry name" value="alpha/beta hydrolase"/>
    <property type="match status" value="1"/>
</dbReference>
<accession>A0AAW6B3U3</accession>
<gene>
    <name evidence="3" type="ORF">PNO30_05310</name>
</gene>
<dbReference type="InterPro" id="IPR050261">
    <property type="entry name" value="FrsA_esterase"/>
</dbReference>
<protein>
    <submittedName>
        <fullName evidence="3">Alpha/beta fold hydrolase</fullName>
    </submittedName>
</protein>
<dbReference type="Proteomes" id="UP001212217">
    <property type="component" value="Unassembled WGS sequence"/>
</dbReference>
<feature type="domain" description="Serine aminopeptidase S33" evidence="2">
    <location>
        <begin position="87"/>
        <end position="205"/>
    </location>
</feature>
<sequence length="309" mass="33976">MNSKKIVIGIAALIAIAAVALGVKSQFSHKDTPQERGNSLVENSSVNTSNIDTSNIVKEELYAEGQGKKIYGYITAPKNYKEQKLPTIIASHGFGGNAEREDYYAQSLAKEGYVVYSFDFTGGNKNSRSGNDTLKMSVFTEVDDLDVVVNTLKNQNFVDKNNIFLLGQSQGGVVSTIEGAKLKNEIKGLILIFPAFVLFDDARELFKSVSDIPEVYNHRGTEVGKAYFEKSLDYDVYNDMKNYDGKVLIVHGTSDNVAPISYSRRAIETFKDARLKEIPGAGHGFRGAQQEEATKAIIDFVKGSIQGDR</sequence>
<evidence type="ECO:0000256" key="1">
    <source>
        <dbReference type="ARBA" id="ARBA00022801"/>
    </source>
</evidence>
<dbReference type="EMBL" id="JAQMFS010000064">
    <property type="protein sequence ID" value="MDB6186203.1"/>
    <property type="molecule type" value="Genomic_DNA"/>
</dbReference>
<dbReference type="AlphaFoldDB" id="A0AAW6B3U3"/>
<comment type="caution">
    <text evidence="3">The sequence shown here is derived from an EMBL/GenBank/DDBJ whole genome shotgun (WGS) entry which is preliminary data.</text>
</comment>
<evidence type="ECO:0000313" key="4">
    <source>
        <dbReference type="Proteomes" id="UP001212217"/>
    </source>
</evidence>